<dbReference type="PROSITE" id="PS50893">
    <property type="entry name" value="ABC_TRANSPORTER_2"/>
    <property type="match status" value="1"/>
</dbReference>
<evidence type="ECO:0000313" key="6">
    <source>
        <dbReference type="Proteomes" id="UP000537592"/>
    </source>
</evidence>
<evidence type="ECO:0000259" key="4">
    <source>
        <dbReference type="PROSITE" id="PS50893"/>
    </source>
</evidence>
<sequence length="265" mass="28374">MTGSLKLEDVSVGYGRKPVLNHLDIGPLPPGSLVAVVGSNAVGKSTLLKAIAGLRTSSGRILLGDTDLSRLPLSGRVRLVGYLSQALPQPTSLVAYEAVTSAFRAVRGDLSTAEAERMVDEVFTALDLRNIALRRLSEMSGGQRQMVGLAQVLVRKPPLLLLDEPTSALDLRWQLNVLETVRTITRDDKVICLMAIHDINLALRFCDQLIVLGGGGLLAAGQPDVVMDAGLLRRAYGIEGRVEHCSRGFPIVLTDRAVAAPPMPQ</sequence>
<dbReference type="PANTHER" id="PTHR42794">
    <property type="entry name" value="HEMIN IMPORT ATP-BINDING PROTEIN HMUV"/>
    <property type="match status" value="1"/>
</dbReference>
<dbReference type="InterPro" id="IPR027417">
    <property type="entry name" value="P-loop_NTPase"/>
</dbReference>
<protein>
    <submittedName>
        <fullName evidence="5">Iron complex transport system ATP-binding protein</fullName>
    </submittedName>
</protein>
<keyword evidence="6" id="KW-1185">Reference proteome</keyword>
<evidence type="ECO:0000256" key="2">
    <source>
        <dbReference type="ARBA" id="ARBA00022741"/>
    </source>
</evidence>
<reference evidence="5 6" key="1">
    <citation type="submission" date="2020-08" db="EMBL/GenBank/DDBJ databases">
        <title>Genomic Encyclopedia of Type Strains, Phase IV (KMG-IV): sequencing the most valuable type-strain genomes for metagenomic binning, comparative biology and taxonomic classification.</title>
        <authorList>
            <person name="Goeker M."/>
        </authorList>
    </citation>
    <scope>NUCLEOTIDE SEQUENCE [LARGE SCALE GENOMIC DNA]</scope>
    <source>
        <strain evidence="5 6">DSM 28760</strain>
    </source>
</reference>
<proteinExistence type="inferred from homology"/>
<keyword evidence="2" id="KW-0547">Nucleotide-binding</keyword>
<dbReference type="SUPFAM" id="SSF52540">
    <property type="entry name" value="P-loop containing nucleoside triphosphate hydrolases"/>
    <property type="match status" value="1"/>
</dbReference>
<gene>
    <name evidence="5" type="ORF">FHS81_003130</name>
</gene>
<keyword evidence="3 5" id="KW-0067">ATP-binding</keyword>
<dbReference type="Pfam" id="PF00005">
    <property type="entry name" value="ABC_tran"/>
    <property type="match status" value="1"/>
</dbReference>
<comment type="similarity">
    <text evidence="1">Belongs to the ABC transporter superfamily.</text>
</comment>
<dbReference type="Gene3D" id="3.40.50.300">
    <property type="entry name" value="P-loop containing nucleotide triphosphate hydrolases"/>
    <property type="match status" value="1"/>
</dbReference>
<dbReference type="PROSITE" id="PS00211">
    <property type="entry name" value="ABC_TRANSPORTER_1"/>
    <property type="match status" value="1"/>
</dbReference>
<evidence type="ECO:0000256" key="1">
    <source>
        <dbReference type="ARBA" id="ARBA00005417"/>
    </source>
</evidence>
<evidence type="ECO:0000313" key="5">
    <source>
        <dbReference type="EMBL" id="MBB3811019.1"/>
    </source>
</evidence>
<accession>A0A7W5Z6R8</accession>
<name>A0A7W5Z6R8_9HYPH</name>
<dbReference type="InterPro" id="IPR017871">
    <property type="entry name" value="ABC_transporter-like_CS"/>
</dbReference>
<dbReference type="PANTHER" id="PTHR42794:SF2">
    <property type="entry name" value="ABC TRANSPORTER ATP-BINDING PROTEIN"/>
    <property type="match status" value="1"/>
</dbReference>
<dbReference type="RefSeq" id="WP_183754419.1">
    <property type="nucleotide sequence ID" value="NZ_JACICC010000010.1"/>
</dbReference>
<dbReference type="AlphaFoldDB" id="A0A7W5Z6R8"/>
<dbReference type="EMBL" id="JACICC010000010">
    <property type="protein sequence ID" value="MBB3811019.1"/>
    <property type="molecule type" value="Genomic_DNA"/>
</dbReference>
<organism evidence="5 6">
    <name type="scientific">Pseudochelatococcus contaminans</name>
    <dbReference type="NCBI Taxonomy" id="1538103"/>
    <lineage>
        <taxon>Bacteria</taxon>
        <taxon>Pseudomonadati</taxon>
        <taxon>Pseudomonadota</taxon>
        <taxon>Alphaproteobacteria</taxon>
        <taxon>Hyphomicrobiales</taxon>
        <taxon>Chelatococcaceae</taxon>
        <taxon>Pseudochelatococcus</taxon>
    </lineage>
</organism>
<dbReference type="InterPro" id="IPR003439">
    <property type="entry name" value="ABC_transporter-like_ATP-bd"/>
</dbReference>
<dbReference type="GO" id="GO:0005524">
    <property type="term" value="F:ATP binding"/>
    <property type="evidence" value="ECO:0007669"/>
    <property type="project" value="UniProtKB-KW"/>
</dbReference>
<dbReference type="GO" id="GO:0016887">
    <property type="term" value="F:ATP hydrolysis activity"/>
    <property type="evidence" value="ECO:0007669"/>
    <property type="project" value="InterPro"/>
</dbReference>
<dbReference type="CDD" id="cd03214">
    <property type="entry name" value="ABC_Iron-Siderophores_B12_Hemin"/>
    <property type="match status" value="1"/>
</dbReference>
<dbReference type="InterPro" id="IPR003593">
    <property type="entry name" value="AAA+_ATPase"/>
</dbReference>
<evidence type="ECO:0000256" key="3">
    <source>
        <dbReference type="ARBA" id="ARBA00022840"/>
    </source>
</evidence>
<dbReference type="Proteomes" id="UP000537592">
    <property type="component" value="Unassembled WGS sequence"/>
</dbReference>
<dbReference type="SMART" id="SM00382">
    <property type="entry name" value="AAA"/>
    <property type="match status" value="1"/>
</dbReference>
<comment type="caution">
    <text evidence="5">The sequence shown here is derived from an EMBL/GenBank/DDBJ whole genome shotgun (WGS) entry which is preliminary data.</text>
</comment>
<feature type="domain" description="ABC transporter" evidence="4">
    <location>
        <begin position="5"/>
        <end position="239"/>
    </location>
</feature>